<keyword evidence="28" id="KW-1185">Reference proteome</keyword>
<organism evidence="27 28">
    <name type="scientific">Actinacidiphila glaucinigra</name>
    <dbReference type="NCBI Taxonomy" id="235986"/>
    <lineage>
        <taxon>Bacteria</taxon>
        <taxon>Bacillati</taxon>
        <taxon>Actinomycetota</taxon>
        <taxon>Actinomycetes</taxon>
        <taxon>Kitasatosporales</taxon>
        <taxon>Streptomycetaceae</taxon>
        <taxon>Actinacidiphila</taxon>
    </lineage>
</organism>
<dbReference type="InterPro" id="IPR003660">
    <property type="entry name" value="HAMP_dom"/>
</dbReference>
<keyword evidence="10" id="KW-0547">Nucleotide-binding</keyword>
<keyword evidence="16 24" id="KW-1133">Transmembrane helix</keyword>
<evidence type="ECO:0000256" key="11">
    <source>
        <dbReference type="ARBA" id="ARBA00022777"/>
    </source>
</evidence>
<keyword evidence="12" id="KW-0378">Hydrolase</keyword>
<keyword evidence="18" id="KW-0346">Stress response</keyword>
<evidence type="ECO:0000256" key="7">
    <source>
        <dbReference type="ARBA" id="ARBA00022553"/>
    </source>
</evidence>
<evidence type="ECO:0000256" key="3">
    <source>
        <dbReference type="ARBA" id="ARBA00001946"/>
    </source>
</evidence>
<dbReference type="PROSITE" id="PS50885">
    <property type="entry name" value="HAMP"/>
    <property type="match status" value="1"/>
</dbReference>
<proteinExistence type="predicted"/>
<dbReference type="OrthoDB" id="3206505at2"/>
<keyword evidence="13" id="KW-0067">ATP-binding</keyword>
<keyword evidence="17" id="KW-0902">Two-component regulatory system</keyword>
<dbReference type="CDD" id="cd00082">
    <property type="entry name" value="HisKA"/>
    <property type="match status" value="1"/>
</dbReference>
<dbReference type="SMART" id="SM00304">
    <property type="entry name" value="HAMP"/>
    <property type="match status" value="1"/>
</dbReference>
<protein>
    <recommendedName>
        <fullName evidence="21">Signal transduction histidine-protein kinase/phosphatase MprB</fullName>
        <ecNumber evidence="5">2.7.13.3</ecNumber>
    </recommendedName>
    <alternativeName>
        <fullName evidence="22">Mycobacterial persistence regulator B</fullName>
    </alternativeName>
</protein>
<evidence type="ECO:0000313" key="28">
    <source>
        <dbReference type="Proteomes" id="UP000198280"/>
    </source>
</evidence>
<evidence type="ECO:0000256" key="18">
    <source>
        <dbReference type="ARBA" id="ARBA00023016"/>
    </source>
</evidence>
<keyword evidence="11 27" id="KW-0418">Kinase</keyword>
<dbReference type="Pfam" id="PF00512">
    <property type="entry name" value="HisKA"/>
    <property type="match status" value="1"/>
</dbReference>
<evidence type="ECO:0000256" key="23">
    <source>
        <dbReference type="SAM" id="MobiDB-lite"/>
    </source>
</evidence>
<evidence type="ECO:0000256" key="1">
    <source>
        <dbReference type="ARBA" id="ARBA00000085"/>
    </source>
</evidence>
<dbReference type="SUPFAM" id="SSF55874">
    <property type="entry name" value="ATPase domain of HSP90 chaperone/DNA topoisomerase II/histidine kinase"/>
    <property type="match status" value="1"/>
</dbReference>
<comment type="cofactor">
    <cofactor evidence="3">
        <name>Mg(2+)</name>
        <dbReference type="ChEBI" id="CHEBI:18420"/>
    </cofactor>
</comment>
<dbReference type="GO" id="GO:0000155">
    <property type="term" value="F:phosphorelay sensor kinase activity"/>
    <property type="evidence" value="ECO:0007669"/>
    <property type="project" value="InterPro"/>
</dbReference>
<dbReference type="Pfam" id="PF02518">
    <property type="entry name" value="HATPase_c"/>
    <property type="match status" value="1"/>
</dbReference>
<evidence type="ECO:0000256" key="14">
    <source>
        <dbReference type="ARBA" id="ARBA00022842"/>
    </source>
</evidence>
<dbReference type="SMART" id="SM00388">
    <property type="entry name" value="HisKA"/>
    <property type="match status" value="1"/>
</dbReference>
<dbReference type="InterPro" id="IPR050980">
    <property type="entry name" value="2C_sensor_his_kinase"/>
</dbReference>
<dbReference type="Gene3D" id="1.10.287.130">
    <property type="match status" value="1"/>
</dbReference>
<evidence type="ECO:0000259" key="25">
    <source>
        <dbReference type="PROSITE" id="PS50109"/>
    </source>
</evidence>
<dbReference type="InterPro" id="IPR005467">
    <property type="entry name" value="His_kinase_dom"/>
</dbReference>
<dbReference type="InterPro" id="IPR036097">
    <property type="entry name" value="HisK_dim/P_sf"/>
</dbReference>
<dbReference type="SMART" id="SM00387">
    <property type="entry name" value="HATPase_c"/>
    <property type="match status" value="1"/>
</dbReference>
<dbReference type="RefSeq" id="WP_089224591.1">
    <property type="nucleotide sequence ID" value="NZ_FZOF01000007.1"/>
</dbReference>
<evidence type="ECO:0000256" key="5">
    <source>
        <dbReference type="ARBA" id="ARBA00012438"/>
    </source>
</evidence>
<evidence type="ECO:0000256" key="13">
    <source>
        <dbReference type="ARBA" id="ARBA00022840"/>
    </source>
</evidence>
<evidence type="ECO:0000256" key="16">
    <source>
        <dbReference type="ARBA" id="ARBA00022989"/>
    </source>
</evidence>
<evidence type="ECO:0000256" key="19">
    <source>
        <dbReference type="ARBA" id="ARBA00023026"/>
    </source>
</evidence>
<dbReference type="EMBL" id="FZOF01000007">
    <property type="protein sequence ID" value="SNS61967.1"/>
    <property type="molecule type" value="Genomic_DNA"/>
</dbReference>
<dbReference type="GO" id="GO:0005524">
    <property type="term" value="F:ATP binding"/>
    <property type="evidence" value="ECO:0007669"/>
    <property type="project" value="UniProtKB-KW"/>
</dbReference>
<feature type="compositionally biased region" description="Basic residues" evidence="23">
    <location>
        <begin position="441"/>
        <end position="453"/>
    </location>
</feature>
<evidence type="ECO:0000256" key="2">
    <source>
        <dbReference type="ARBA" id="ARBA00001936"/>
    </source>
</evidence>
<dbReference type="PRINTS" id="PR00344">
    <property type="entry name" value="BCTRLSENSOR"/>
</dbReference>
<evidence type="ECO:0000256" key="6">
    <source>
        <dbReference type="ARBA" id="ARBA00022475"/>
    </source>
</evidence>
<dbReference type="InterPro" id="IPR003661">
    <property type="entry name" value="HisK_dim/P_dom"/>
</dbReference>
<keyword evidence="14" id="KW-0460">Magnesium</keyword>
<dbReference type="GO" id="GO:0005886">
    <property type="term" value="C:plasma membrane"/>
    <property type="evidence" value="ECO:0007669"/>
    <property type="project" value="UniProtKB-SubCell"/>
</dbReference>
<evidence type="ECO:0000259" key="26">
    <source>
        <dbReference type="PROSITE" id="PS50885"/>
    </source>
</evidence>
<reference evidence="27 28" key="1">
    <citation type="submission" date="2017-06" db="EMBL/GenBank/DDBJ databases">
        <authorList>
            <person name="Kim H.J."/>
            <person name="Triplett B.A."/>
        </authorList>
    </citation>
    <scope>NUCLEOTIDE SEQUENCE [LARGE SCALE GENOMIC DNA]</scope>
    <source>
        <strain evidence="27 28">CGMCC 4.1858</strain>
    </source>
</reference>
<sequence>MRRALAGVALAVTSMVALSFLIPLALLVQSEARTRATTVAEQRAAALAPVLALTTRPADVQQAVAGLDSGDHLSVRLPDGQLVGTVHASQEALDRAADGRRTMASDTSAGWVYLQPVILARDRVAVVEAFVPRADLDRGVKASWAMMALLALGLVAGSVLVADRLGARVVRASQGLSRASRSLGAGELGIRVEPAGPPELQEAGAAFNTMADRVVELLAMERELVADLSHRLRTPLTRLQLEAERIAAEVPGYRGEDLEAAIAHLESELDSIIDAARTPLSASPERPGRPQECDASAVVRARVEFWSVLAAQQGRECRLEAAGEATAVPLGEDDLAVVVDALIGNVFRHTPQGTALAVTVERADRAVLLTVDDAGPGIGDPDTARARGVSVGGSTGLGLDIVQRAASAAGGGMEITGGPMGGARVRVTLGLAGGPPVGGRKAARRARRHPHPA</sequence>
<feature type="region of interest" description="Disordered" evidence="23">
    <location>
        <begin position="431"/>
        <end position="453"/>
    </location>
</feature>
<gene>
    <name evidence="27" type="ORF">SAMN05216252_107139</name>
</gene>
<evidence type="ECO:0000256" key="9">
    <source>
        <dbReference type="ARBA" id="ARBA00022692"/>
    </source>
</evidence>
<dbReference type="InterPro" id="IPR003594">
    <property type="entry name" value="HATPase_dom"/>
</dbReference>
<evidence type="ECO:0000256" key="20">
    <source>
        <dbReference type="ARBA" id="ARBA00023211"/>
    </source>
</evidence>
<comment type="subcellular location">
    <subcellularLocation>
        <location evidence="4">Cell membrane</location>
        <topology evidence="4">Multi-pass membrane protein</topology>
    </subcellularLocation>
</comment>
<dbReference type="Gene3D" id="3.30.565.10">
    <property type="entry name" value="Histidine kinase-like ATPase, C-terminal domain"/>
    <property type="match status" value="1"/>
</dbReference>
<evidence type="ECO:0000256" key="21">
    <source>
        <dbReference type="ARBA" id="ARBA00040454"/>
    </source>
</evidence>
<evidence type="ECO:0000313" key="27">
    <source>
        <dbReference type="EMBL" id="SNS61967.1"/>
    </source>
</evidence>
<evidence type="ECO:0000256" key="8">
    <source>
        <dbReference type="ARBA" id="ARBA00022679"/>
    </source>
</evidence>
<dbReference type="GO" id="GO:0004721">
    <property type="term" value="F:phosphoprotein phosphatase activity"/>
    <property type="evidence" value="ECO:0007669"/>
    <property type="project" value="UniProtKB-KW"/>
</dbReference>
<keyword evidence="20" id="KW-0464">Manganese</keyword>
<evidence type="ECO:0000256" key="10">
    <source>
        <dbReference type="ARBA" id="ARBA00022741"/>
    </source>
</evidence>
<keyword evidence="8" id="KW-0808">Transferase</keyword>
<dbReference type="InterPro" id="IPR004358">
    <property type="entry name" value="Sig_transdc_His_kin-like_C"/>
</dbReference>
<comment type="catalytic activity">
    <reaction evidence="1">
        <text>ATP + protein L-histidine = ADP + protein N-phospho-L-histidine.</text>
        <dbReference type="EC" id="2.7.13.3"/>
    </reaction>
</comment>
<keyword evidence="24" id="KW-0472">Membrane</keyword>
<dbReference type="PROSITE" id="PS50109">
    <property type="entry name" value="HIS_KIN"/>
    <property type="match status" value="1"/>
</dbReference>
<keyword evidence="9 24" id="KW-0812">Transmembrane</keyword>
<evidence type="ECO:0000256" key="4">
    <source>
        <dbReference type="ARBA" id="ARBA00004651"/>
    </source>
</evidence>
<dbReference type="PANTHER" id="PTHR44936">
    <property type="entry name" value="SENSOR PROTEIN CREC"/>
    <property type="match status" value="1"/>
</dbReference>
<name>A0A239FY48_9ACTN</name>
<evidence type="ECO:0000256" key="24">
    <source>
        <dbReference type="SAM" id="Phobius"/>
    </source>
</evidence>
<dbReference type="AlphaFoldDB" id="A0A239FY48"/>
<dbReference type="Proteomes" id="UP000198280">
    <property type="component" value="Unassembled WGS sequence"/>
</dbReference>
<comment type="cofactor">
    <cofactor evidence="2">
        <name>Mn(2+)</name>
        <dbReference type="ChEBI" id="CHEBI:29035"/>
    </cofactor>
</comment>
<dbReference type="CDD" id="cd06225">
    <property type="entry name" value="HAMP"/>
    <property type="match status" value="1"/>
</dbReference>
<dbReference type="Pfam" id="PF00672">
    <property type="entry name" value="HAMP"/>
    <property type="match status" value="1"/>
</dbReference>
<accession>A0A239FY48</accession>
<dbReference type="PANTHER" id="PTHR44936:SF9">
    <property type="entry name" value="SENSOR PROTEIN CREC"/>
    <property type="match status" value="1"/>
</dbReference>
<evidence type="ECO:0000256" key="12">
    <source>
        <dbReference type="ARBA" id="ARBA00022801"/>
    </source>
</evidence>
<evidence type="ECO:0000256" key="17">
    <source>
        <dbReference type="ARBA" id="ARBA00023012"/>
    </source>
</evidence>
<keyword evidence="7" id="KW-0597">Phosphoprotein</keyword>
<dbReference type="InterPro" id="IPR036890">
    <property type="entry name" value="HATPase_C_sf"/>
</dbReference>
<dbReference type="SUPFAM" id="SSF47384">
    <property type="entry name" value="Homodimeric domain of signal transducing histidine kinase"/>
    <property type="match status" value="1"/>
</dbReference>
<feature type="domain" description="Histidine kinase" evidence="25">
    <location>
        <begin position="227"/>
        <end position="433"/>
    </location>
</feature>
<keyword evidence="6" id="KW-1003">Cell membrane</keyword>
<keyword evidence="19" id="KW-0843">Virulence</keyword>
<evidence type="ECO:0000256" key="15">
    <source>
        <dbReference type="ARBA" id="ARBA00022912"/>
    </source>
</evidence>
<feature type="domain" description="HAMP" evidence="26">
    <location>
        <begin position="167"/>
        <end position="219"/>
    </location>
</feature>
<feature type="transmembrane region" description="Helical" evidence="24">
    <location>
        <begin position="142"/>
        <end position="162"/>
    </location>
</feature>
<keyword evidence="15" id="KW-0904">Protein phosphatase</keyword>
<evidence type="ECO:0000256" key="22">
    <source>
        <dbReference type="ARBA" id="ARBA00041776"/>
    </source>
</evidence>
<dbReference type="EC" id="2.7.13.3" evidence="5"/>